<dbReference type="AlphaFoldDB" id="A0A4D8R4D1"/>
<evidence type="ECO:0000256" key="1">
    <source>
        <dbReference type="SAM" id="MobiDB-lite"/>
    </source>
</evidence>
<dbReference type="EMBL" id="CP032345">
    <property type="protein sequence ID" value="QCO13989.1"/>
    <property type="molecule type" value="Genomic_DNA"/>
</dbReference>
<dbReference type="PIRSF" id="PIRSF012337">
    <property type="entry name" value="gp45"/>
    <property type="match status" value="1"/>
</dbReference>
<feature type="region of interest" description="Disordered" evidence="1">
    <location>
        <begin position="169"/>
        <end position="188"/>
    </location>
</feature>
<dbReference type="Pfam" id="PF06890">
    <property type="entry name" value="Phage_Mu_Gp45"/>
    <property type="match status" value="1"/>
</dbReference>
<dbReference type="InterPro" id="IPR053861">
    <property type="entry name" value="Phage_Mu_Gp45_N"/>
</dbReference>
<evidence type="ECO:0000313" key="4">
    <source>
        <dbReference type="Proteomes" id="UP000298693"/>
    </source>
</evidence>
<gene>
    <name evidence="3" type="ORF">D3869_01380</name>
</gene>
<feature type="domain" description="Bacteriophage Mu Gp45 N-terminal" evidence="2">
    <location>
        <begin position="22"/>
        <end position="88"/>
    </location>
</feature>
<dbReference type="Proteomes" id="UP000298693">
    <property type="component" value="Chromosome"/>
</dbReference>
<dbReference type="NCBIfam" id="TIGR01644">
    <property type="entry name" value="phage_P2_V"/>
    <property type="match status" value="1"/>
</dbReference>
<dbReference type="InterPro" id="IPR044033">
    <property type="entry name" value="GpV-like_apex"/>
</dbReference>
<dbReference type="RefSeq" id="WP_137138643.1">
    <property type="nucleotide sequence ID" value="NZ_CP032345.1"/>
</dbReference>
<organism evidence="3 4">
    <name type="scientific">Azospirillum brasilense</name>
    <dbReference type="NCBI Taxonomy" id="192"/>
    <lineage>
        <taxon>Bacteria</taxon>
        <taxon>Pseudomonadati</taxon>
        <taxon>Pseudomonadota</taxon>
        <taxon>Alphaproteobacteria</taxon>
        <taxon>Rhodospirillales</taxon>
        <taxon>Azospirillaceae</taxon>
        <taxon>Azospirillum</taxon>
    </lineage>
</organism>
<dbReference type="Pfam" id="PF18946">
    <property type="entry name" value="Apex"/>
    <property type="match status" value="1"/>
</dbReference>
<name>A0A4D8R4D1_AZOBR</name>
<reference evidence="3 4" key="1">
    <citation type="submission" date="2018-09" db="EMBL/GenBank/DDBJ databases">
        <title>Whole genome based analysis of evolution and adaptive divergence in Indian and Brazilian strains of Azospirillum brasilense.</title>
        <authorList>
            <person name="Singh C."/>
            <person name="Tripathi A.K."/>
        </authorList>
    </citation>
    <scope>NUCLEOTIDE SEQUENCE [LARGE SCALE GENOMIC DNA]</scope>
    <source>
        <strain evidence="3 4">MTCC4039</strain>
    </source>
</reference>
<sequence length="188" mass="20076">MTDAVMATMERLYGRLMMAIGRGRITSVNDGGNVQKLQVQLGADEVRDATPRLVEYGLTSVPPAGTDVLAVFLGGDRSNGVVVATGHQASRPKGLKVGEVCVYDDQGQEIRITRAGIVIKGAGKPITIQGTPKVRLETDRLEVTGDIHDRCDDPGGRTMADMRAIYNEHTHGGVQSGPARTDTPLPQE</sequence>
<evidence type="ECO:0000313" key="3">
    <source>
        <dbReference type="EMBL" id="QCO13989.1"/>
    </source>
</evidence>
<dbReference type="InterPro" id="IPR014462">
    <property type="entry name" value="Phage_Mu_Gp45"/>
</dbReference>
<dbReference type="InterPro" id="IPR013046">
    <property type="entry name" value="GpV/Gp45"/>
</dbReference>
<accession>A0A4D8R4D1</accession>
<evidence type="ECO:0000259" key="2">
    <source>
        <dbReference type="Pfam" id="PF06890"/>
    </source>
</evidence>
<protein>
    <submittedName>
        <fullName evidence="3">Phage baseplate assembly protein V</fullName>
    </submittedName>
</protein>
<proteinExistence type="predicted"/>